<feature type="transmembrane region" description="Helical" evidence="6">
    <location>
        <begin position="335"/>
        <end position="358"/>
    </location>
</feature>
<dbReference type="Pfam" id="PF02687">
    <property type="entry name" value="FtsX"/>
    <property type="match status" value="2"/>
</dbReference>
<dbReference type="Proteomes" id="UP000052013">
    <property type="component" value="Unassembled WGS sequence"/>
</dbReference>
<reference evidence="8 9" key="1">
    <citation type="journal article" date="2015" name="Genome Announc.">
        <title>Expanding the biotechnology potential of lactobacilli through comparative genomics of 213 strains and associated genera.</title>
        <authorList>
            <person name="Sun Z."/>
            <person name="Harris H.M."/>
            <person name="McCann A."/>
            <person name="Guo C."/>
            <person name="Argimon S."/>
            <person name="Zhang W."/>
            <person name="Yang X."/>
            <person name="Jeffery I.B."/>
            <person name="Cooney J.C."/>
            <person name="Kagawa T.F."/>
            <person name="Liu W."/>
            <person name="Song Y."/>
            <person name="Salvetti E."/>
            <person name="Wrobel A."/>
            <person name="Rasinkangas P."/>
            <person name="Parkhill J."/>
            <person name="Rea M.C."/>
            <person name="O'Sullivan O."/>
            <person name="Ritari J."/>
            <person name="Douillard F.P."/>
            <person name="Paul Ross R."/>
            <person name="Yang R."/>
            <person name="Briner A.E."/>
            <person name="Felis G.E."/>
            <person name="de Vos W.M."/>
            <person name="Barrangou R."/>
            <person name="Klaenhammer T.R."/>
            <person name="Caufield P.W."/>
            <person name="Cui Y."/>
            <person name="Zhang H."/>
            <person name="O'Toole P.W."/>
        </authorList>
    </citation>
    <scope>NUCLEOTIDE SEQUENCE [LARGE SCALE GENOMIC DNA]</scope>
    <source>
        <strain evidence="8 9">DSM 14421</strain>
    </source>
</reference>
<evidence type="ECO:0000313" key="8">
    <source>
        <dbReference type="EMBL" id="KRL64903.1"/>
    </source>
</evidence>
<protein>
    <submittedName>
        <fullName evidence="8">Permease domain-containing protein</fullName>
    </submittedName>
</protein>
<dbReference type="STRING" id="1423739.FC85_GL000691"/>
<feature type="transmembrane region" description="Helical" evidence="6">
    <location>
        <begin position="823"/>
        <end position="843"/>
    </location>
</feature>
<name>A0A0R1S7N9_9LACO</name>
<keyword evidence="5 6" id="KW-0472">Membrane</keyword>
<evidence type="ECO:0000256" key="4">
    <source>
        <dbReference type="ARBA" id="ARBA00022989"/>
    </source>
</evidence>
<dbReference type="PANTHER" id="PTHR30287:SF1">
    <property type="entry name" value="INNER MEMBRANE PROTEIN"/>
    <property type="match status" value="1"/>
</dbReference>
<sequence>MTNLNSTYLKATLREITYSWGKFISIVLIIMLGSLLYVGIRATGPSLDKSADHYFDQHQLSDMTMSSTLGLTKRDLQVVQNDPNVQIAEPSHMVTVKKSQNEVAVVYSFMKNAKLNRLELVSGHFPKTQTEIVLDTKAKKDGYRIGQDYHLPKTAGLKGREYRIVGFINSPLFVSSTDRGTTNLGSGQVDYFAYVLNQAFNQKEAALIAIKFNDTKGLAAGTGRYNDRVQQDQEQLEKMFRRRPKQRRSEVIAPALAKINLQLRSLQIQAKELTQVPQDYRTPRVKSAIKKIQVSSEKLREMRSQLIKTPEATYMYNDRTTNVGYQDYFDESKSIAAIAVIFPGFFLFIAVLITFTTISRMIEKNRREIGLMRALGYTKGVISMKYIVYSLLAGLLGSVIGGLVGTLTLPKFIFGMLSNNNLTHYVGVFPWIYLIEAIFAGLIATLGSSAVVLIINLREKPTELMRERAPKAGKRILLERVKPLWNRLNFNQKVSYRNLFRYKGRMIMTIVGIAGCTGLMLAGFGIRDSVNDLIPDQFTQVQHYQGIVTLADPSIAIHDKNITAQKAAMVKSVTVSPTKGIKRNATVTMVAPKTTRHLNQYISLINPDNSETERLTNHGVILTEKLATDMNARKGTKLSVKIGNRAVKVSVSGIVKNYAGHYLYLTPKYYQKITGTNYQPTSRLIKVKHTKSAQRQKLSKDLLKQSGVLNVTYSRYSSNSMGTVGLSSVVLIFIGLSAALGLVVLYNLTNVNISERMRELSTVKVLGFYDREVTAYVARENVILTLAGILFGWVIGIVLHHFIMIKAQTGAILFPLTIHYPGYIWSSLLTILFSLIVGVITHYKLKNIRMLDSLSSE</sequence>
<keyword evidence="3 6" id="KW-0812">Transmembrane</keyword>
<dbReference type="AlphaFoldDB" id="A0A0R1S7N9"/>
<dbReference type="InterPro" id="IPR003838">
    <property type="entry name" value="ABC3_permease_C"/>
</dbReference>
<comment type="caution">
    <text evidence="8">The sequence shown here is derived from an EMBL/GenBank/DDBJ whole genome shotgun (WGS) entry which is preliminary data.</text>
</comment>
<feature type="transmembrane region" description="Helical" evidence="6">
    <location>
        <begin position="724"/>
        <end position="748"/>
    </location>
</feature>
<dbReference type="InterPro" id="IPR038766">
    <property type="entry name" value="Membrane_comp_ABC_pdt"/>
</dbReference>
<feature type="transmembrane region" description="Helical" evidence="6">
    <location>
        <begin position="429"/>
        <end position="457"/>
    </location>
</feature>
<organism evidence="8 9">
    <name type="scientific">Lentilactobacillus diolivorans DSM 14421</name>
    <dbReference type="NCBI Taxonomy" id="1423739"/>
    <lineage>
        <taxon>Bacteria</taxon>
        <taxon>Bacillati</taxon>
        <taxon>Bacillota</taxon>
        <taxon>Bacilli</taxon>
        <taxon>Lactobacillales</taxon>
        <taxon>Lactobacillaceae</taxon>
        <taxon>Lentilactobacillus</taxon>
    </lineage>
</organism>
<feature type="transmembrane region" description="Helical" evidence="6">
    <location>
        <begin position="506"/>
        <end position="526"/>
    </location>
</feature>
<gene>
    <name evidence="8" type="ORF">FC85_GL000691</name>
</gene>
<proteinExistence type="predicted"/>
<keyword evidence="4 6" id="KW-1133">Transmembrane helix</keyword>
<feature type="transmembrane region" description="Helical" evidence="6">
    <location>
        <begin position="20"/>
        <end position="40"/>
    </location>
</feature>
<feature type="domain" description="ABC3 transporter permease C-terminal" evidence="7">
    <location>
        <begin position="341"/>
        <end position="454"/>
    </location>
</feature>
<dbReference type="EMBL" id="AZEY01000079">
    <property type="protein sequence ID" value="KRL64903.1"/>
    <property type="molecule type" value="Genomic_DNA"/>
</dbReference>
<evidence type="ECO:0000256" key="2">
    <source>
        <dbReference type="ARBA" id="ARBA00022475"/>
    </source>
</evidence>
<evidence type="ECO:0000313" key="9">
    <source>
        <dbReference type="Proteomes" id="UP000052013"/>
    </source>
</evidence>
<evidence type="ECO:0000259" key="7">
    <source>
        <dbReference type="Pfam" id="PF02687"/>
    </source>
</evidence>
<dbReference type="PANTHER" id="PTHR30287">
    <property type="entry name" value="MEMBRANE COMPONENT OF PREDICTED ABC SUPERFAMILY METABOLITE UPTAKE TRANSPORTER"/>
    <property type="match status" value="1"/>
</dbReference>
<evidence type="ECO:0000256" key="3">
    <source>
        <dbReference type="ARBA" id="ARBA00022692"/>
    </source>
</evidence>
<feature type="transmembrane region" description="Helical" evidence="6">
    <location>
        <begin position="781"/>
        <end position="803"/>
    </location>
</feature>
<dbReference type="GO" id="GO:0005886">
    <property type="term" value="C:plasma membrane"/>
    <property type="evidence" value="ECO:0007669"/>
    <property type="project" value="UniProtKB-SubCell"/>
</dbReference>
<comment type="subcellular location">
    <subcellularLocation>
        <location evidence="1">Cell membrane</location>
        <topology evidence="1">Multi-pass membrane protein</topology>
    </subcellularLocation>
</comment>
<evidence type="ECO:0000256" key="5">
    <source>
        <dbReference type="ARBA" id="ARBA00023136"/>
    </source>
</evidence>
<feature type="domain" description="ABC3 transporter permease C-terminal" evidence="7">
    <location>
        <begin position="732"/>
        <end position="848"/>
    </location>
</feature>
<evidence type="ECO:0000256" key="1">
    <source>
        <dbReference type="ARBA" id="ARBA00004651"/>
    </source>
</evidence>
<accession>A0A0R1S7N9</accession>
<feature type="transmembrane region" description="Helical" evidence="6">
    <location>
        <begin position="386"/>
        <end position="409"/>
    </location>
</feature>
<dbReference type="PATRIC" id="fig|1423739.3.peg.722"/>
<keyword evidence="2" id="KW-1003">Cell membrane</keyword>
<evidence type="ECO:0000256" key="6">
    <source>
        <dbReference type="SAM" id="Phobius"/>
    </source>
</evidence>